<feature type="transmembrane region" description="Helical" evidence="1">
    <location>
        <begin position="94"/>
        <end position="116"/>
    </location>
</feature>
<dbReference type="RefSeq" id="WP_230574490.1">
    <property type="nucleotide sequence ID" value="NZ_CAKJTI010000005.1"/>
</dbReference>
<evidence type="ECO:0000256" key="1">
    <source>
        <dbReference type="SAM" id="Phobius"/>
    </source>
</evidence>
<evidence type="ECO:0008006" key="4">
    <source>
        <dbReference type="Google" id="ProtNLM"/>
    </source>
</evidence>
<keyword evidence="1" id="KW-1133">Transmembrane helix</keyword>
<protein>
    <recommendedName>
        <fullName evidence="4">Cytochrome-c oxidase</fullName>
    </recommendedName>
</protein>
<feature type="transmembrane region" description="Helical" evidence="1">
    <location>
        <begin position="37"/>
        <end position="56"/>
    </location>
</feature>
<dbReference type="EMBL" id="CAKJTI010000005">
    <property type="protein sequence ID" value="CAG9612299.1"/>
    <property type="molecule type" value="Genomic_DNA"/>
</dbReference>
<gene>
    <name evidence="2" type="ORF">BACCIP111899_01472</name>
</gene>
<organism evidence="2 3">
    <name type="scientific">Bacillus rhizoplanae</name>
    <dbReference type="NCBI Taxonomy" id="2880966"/>
    <lineage>
        <taxon>Bacteria</taxon>
        <taxon>Bacillati</taxon>
        <taxon>Bacillota</taxon>
        <taxon>Bacilli</taxon>
        <taxon>Bacillales</taxon>
        <taxon>Bacillaceae</taxon>
        <taxon>Bacillus</taxon>
    </lineage>
</organism>
<dbReference type="Proteomes" id="UP000789423">
    <property type="component" value="Unassembled WGS sequence"/>
</dbReference>
<evidence type="ECO:0000313" key="2">
    <source>
        <dbReference type="EMBL" id="CAG9612299.1"/>
    </source>
</evidence>
<reference evidence="2 3" key="1">
    <citation type="submission" date="2021-10" db="EMBL/GenBank/DDBJ databases">
        <authorList>
            <person name="Criscuolo A."/>
        </authorList>
    </citation>
    <scope>NUCLEOTIDE SEQUENCE [LARGE SCALE GENOMIC DNA]</scope>
    <source>
        <strain evidence="3">CIP 111899</strain>
    </source>
</reference>
<sequence>MGIRFIKISSIYFVIGVCMGMYMSMSLKFALKGVHVHLLLLGWTSMMVAGILYHIFQEAGHSKLGKIHFWLLNIGLPVMMIALALEIYGNHAAIPFVAGGSILVVLAIIIFSINIFTHIKENS</sequence>
<comment type="caution">
    <text evidence="2">The sequence shown here is derived from an EMBL/GenBank/DDBJ whole genome shotgun (WGS) entry which is preliminary data.</text>
</comment>
<keyword evidence="3" id="KW-1185">Reference proteome</keyword>
<accession>A0ABN7ZTL9</accession>
<dbReference type="Gene3D" id="1.20.210.10">
    <property type="entry name" value="Cytochrome c oxidase-like, subunit I domain"/>
    <property type="match status" value="1"/>
</dbReference>
<feature type="transmembrane region" description="Helical" evidence="1">
    <location>
        <begin position="68"/>
        <end position="88"/>
    </location>
</feature>
<dbReference type="SUPFAM" id="SSF81442">
    <property type="entry name" value="Cytochrome c oxidase subunit I-like"/>
    <property type="match status" value="1"/>
</dbReference>
<evidence type="ECO:0000313" key="3">
    <source>
        <dbReference type="Proteomes" id="UP000789423"/>
    </source>
</evidence>
<keyword evidence="1" id="KW-0812">Transmembrane</keyword>
<keyword evidence="1" id="KW-0472">Membrane</keyword>
<feature type="transmembrane region" description="Helical" evidence="1">
    <location>
        <begin position="12"/>
        <end position="31"/>
    </location>
</feature>
<proteinExistence type="predicted"/>
<name>A0ABN7ZTL9_9BACI</name>
<dbReference type="InterPro" id="IPR036927">
    <property type="entry name" value="Cyt_c_oxase-like_su1_sf"/>
</dbReference>